<reference evidence="2" key="1">
    <citation type="journal article" date="2004" name="Nat. Genet.">
        <title>Complete sequencing and characterization of 21,243 full-length human cDNAs.</title>
        <authorList>
            <person name="Ota T."/>
            <person name="Suzuki Y."/>
            <person name="Nishikawa T."/>
            <person name="Otsuki T."/>
            <person name="Sugiyama T."/>
            <person name="Irie R."/>
            <person name="Wakamatsu A."/>
            <person name="Hayashi K."/>
            <person name="Sato H."/>
            <person name="Nagai K."/>
            <person name="Kimura K."/>
            <person name="Makita H."/>
            <person name="Sekine M."/>
            <person name="Obayashi M."/>
            <person name="Nishi T."/>
            <person name="Shibahara T."/>
            <person name="Tanaka T."/>
            <person name="Ishii S."/>
            <person name="Yamamoto J."/>
            <person name="Saito K."/>
            <person name="Kawai Y."/>
            <person name="Isono Y."/>
            <person name="Nakamura Y."/>
            <person name="Nagahari K."/>
            <person name="Murakami K."/>
            <person name="Yasuda T."/>
            <person name="Iwayanagi T."/>
            <person name="Wagatsuma M."/>
            <person name="Shiratori A."/>
            <person name="Sudo H."/>
            <person name="Hosoiri T."/>
            <person name="Kaku Y."/>
            <person name="Kodaira H."/>
            <person name="Kondo H."/>
            <person name="Sugawara M."/>
            <person name="Takahashi M."/>
            <person name="Kanda K."/>
            <person name="Yokoi T."/>
            <person name="Furuya T."/>
            <person name="Kikkawa E."/>
            <person name="Omura Y."/>
            <person name="Abe K."/>
            <person name="Kamihara K."/>
            <person name="Katsuta N."/>
            <person name="Sato K."/>
            <person name="Tanikawa M."/>
            <person name="Yamazaki M."/>
            <person name="Ninomiya K."/>
            <person name="Ishibashi T."/>
            <person name="Yamashita H."/>
            <person name="Murakawa K."/>
            <person name="Fujimori K."/>
            <person name="Tanai H."/>
            <person name="Kimata M."/>
            <person name="Watanabe M."/>
            <person name="Hiraoka S."/>
            <person name="Chiba Y."/>
            <person name="Ishida S."/>
            <person name="Ono Y."/>
            <person name="Takiguchi S."/>
            <person name="Watanabe S."/>
            <person name="Yosida M."/>
            <person name="Hotuta T."/>
            <person name="Kusano J."/>
            <person name="Kanehori K."/>
            <person name="Takahashi-Fujii A."/>
            <person name="Hara H."/>
            <person name="Tanase T."/>
            <person name="Nomura Y."/>
            <person name="Togiya S."/>
            <person name="Komai F."/>
            <person name="Hara R."/>
            <person name="Takeuchi K."/>
            <person name="Arita M."/>
            <person name="Imose N."/>
            <person name="Musashino K."/>
            <person name="Yuuki H."/>
            <person name="Oshima A."/>
            <person name="Sasaki N."/>
            <person name="Aotsuka S."/>
            <person name="Yoshikawa Y."/>
            <person name="Matsunawa H."/>
            <person name="Ichihara T."/>
            <person name="Shiohata N."/>
            <person name="Sano S."/>
            <person name="Moriya S."/>
            <person name="Momiyama H."/>
            <person name="Satoh N."/>
            <person name="Takami S."/>
            <person name="Terashima Y."/>
            <person name="Suzuki O."/>
            <person name="Nakagawa S."/>
            <person name="Senoh A."/>
            <person name="Mizoguchi H."/>
            <person name="Goto Y."/>
            <person name="Shimizu F."/>
            <person name="Wakebe H."/>
            <person name="Hishigaki H."/>
            <person name="Watanabe T."/>
            <person name="Sugiyama A."/>
            <person name="Takemoto M."/>
            <person name="Kawakami B."/>
            <person name="Yamazaki M."/>
            <person name="Watanabe K."/>
            <person name="Kumagai A."/>
            <person name="Itakura S."/>
            <person name="Fukuzumi Y."/>
            <person name="Fujimori Y."/>
            <person name="Komiyama M."/>
            <person name="Tashiro H."/>
            <person name="Tanigami A."/>
            <person name="Fujiwara T."/>
            <person name="Ono T."/>
            <person name="Yamada K."/>
            <person name="Fujii Y."/>
            <person name="Ozaki K."/>
            <person name="Hirao M."/>
            <person name="Ohmori Y."/>
            <person name="Kawabata A."/>
            <person name="Hikiji T."/>
            <person name="Kobatake N."/>
            <person name="Inagaki H."/>
            <person name="Ikema Y."/>
            <person name="Okamoto S."/>
            <person name="Okitani R."/>
            <person name="Kawakami T."/>
            <person name="Noguchi S."/>
            <person name="Itoh T."/>
            <person name="Shigeta K."/>
            <person name="Senba T."/>
            <person name="Matsumura K."/>
            <person name="Nakajima Y."/>
            <person name="Mizuno T."/>
            <person name="Morinaga M."/>
            <person name="Sasaki M."/>
            <person name="Togashi T."/>
            <person name="Oyama M."/>
            <person name="Hata H."/>
            <person name="Watanabe M."/>
            <person name="Komatsu T."/>
            <person name="Mizushima-Sugano J."/>
            <person name="Satoh T."/>
            <person name="Shirai Y."/>
            <person name="Takahashi Y."/>
            <person name="Nakagawa K."/>
            <person name="Okumura K."/>
            <person name="Nagase T."/>
            <person name="Nomura N."/>
            <person name="Kikuchi H."/>
            <person name="Masuho Y."/>
            <person name="Yamashita R."/>
            <person name="Nakai K."/>
            <person name="Yada T."/>
            <person name="Nakamura Y."/>
            <person name="Ohara O."/>
            <person name="Isogai T."/>
            <person name="Sugano S."/>
        </authorList>
    </citation>
    <scope>NUCLEOTIDE SEQUENCE</scope>
    <source>
        <tissue evidence="2">Whole embryo</tissue>
    </source>
</reference>
<dbReference type="AlphaFoldDB" id="Q9NWC0"/>
<feature type="region of interest" description="Disordered" evidence="1">
    <location>
        <begin position="122"/>
        <end position="144"/>
    </location>
</feature>
<feature type="region of interest" description="Disordered" evidence="1">
    <location>
        <begin position="1"/>
        <end position="20"/>
    </location>
</feature>
<accession>Q9NWC0</accession>
<name>Q9NWC0_HUMAN</name>
<dbReference type="PeptideAtlas" id="Q9NWC0"/>
<evidence type="ECO:0000313" key="2">
    <source>
        <dbReference type="EMBL" id="BAA91463.1"/>
    </source>
</evidence>
<organism evidence="2">
    <name type="scientific">Homo sapiens</name>
    <name type="common">Human</name>
    <dbReference type="NCBI Taxonomy" id="9606"/>
    <lineage>
        <taxon>Eukaryota</taxon>
        <taxon>Metazoa</taxon>
        <taxon>Chordata</taxon>
        <taxon>Craniata</taxon>
        <taxon>Vertebrata</taxon>
        <taxon>Euteleostomi</taxon>
        <taxon>Mammalia</taxon>
        <taxon>Eutheria</taxon>
        <taxon>Euarchontoglires</taxon>
        <taxon>Primates</taxon>
        <taxon>Haplorrhini</taxon>
        <taxon>Catarrhini</taxon>
        <taxon>Hominidae</taxon>
        <taxon>Homo</taxon>
    </lineage>
</organism>
<protein>
    <submittedName>
        <fullName evidence="2">cDNA FLJ10141 fis, clone HEMBA1003199</fullName>
    </submittedName>
</protein>
<evidence type="ECO:0000256" key="1">
    <source>
        <dbReference type="SAM" id="MobiDB-lite"/>
    </source>
</evidence>
<feature type="region of interest" description="Disordered" evidence="1">
    <location>
        <begin position="63"/>
        <end position="91"/>
    </location>
</feature>
<dbReference type="EMBL" id="AK001003">
    <property type="protein sequence ID" value="BAA91463.1"/>
    <property type="molecule type" value="mRNA"/>
</dbReference>
<proteinExistence type="evidence at transcript level"/>
<sequence length="161" mass="17441">MAGSEPRSGTNSPPPPFSDWGRLEAAILSGWKTFWQSVSKERVARTTSREEVDEAASTLTRLPVSVGRRPRRTVGPARAGGTSPGAPRGLGNSRAPAWVWLRPCSHSWQCSHREATVDQKRLGVDPGAPQGARTSQGSTFMGPLGTLPIALRFSTRQNRHM</sequence>